<dbReference type="NCBIfam" id="TIGR01891">
    <property type="entry name" value="amidohydrolases"/>
    <property type="match status" value="1"/>
</dbReference>
<dbReference type="PANTHER" id="PTHR11014:SF63">
    <property type="entry name" value="METALLOPEPTIDASE, PUTATIVE (AFU_ORTHOLOGUE AFUA_6G09600)-RELATED"/>
    <property type="match status" value="1"/>
</dbReference>
<dbReference type="InterPro" id="IPR002933">
    <property type="entry name" value="Peptidase_M20"/>
</dbReference>
<name>A0ABV3V5M1_9MICC</name>
<feature type="domain" description="Peptidase M20 dimerisation" evidence="1">
    <location>
        <begin position="188"/>
        <end position="281"/>
    </location>
</feature>
<evidence type="ECO:0000313" key="2">
    <source>
        <dbReference type="EMBL" id="MEX3595358.1"/>
    </source>
</evidence>
<evidence type="ECO:0000313" key="3">
    <source>
        <dbReference type="Proteomes" id="UP001558481"/>
    </source>
</evidence>
<dbReference type="Pfam" id="PF07687">
    <property type="entry name" value="M20_dimer"/>
    <property type="match status" value="1"/>
</dbReference>
<dbReference type="RefSeq" id="WP_368629713.1">
    <property type="nucleotide sequence ID" value="NZ_JAYWLU010000012.1"/>
</dbReference>
<protein>
    <submittedName>
        <fullName evidence="2">Amidohydrolase</fullName>
    </submittedName>
</protein>
<dbReference type="SUPFAM" id="SSF53187">
    <property type="entry name" value="Zn-dependent exopeptidases"/>
    <property type="match status" value="1"/>
</dbReference>
<dbReference type="Pfam" id="PF01546">
    <property type="entry name" value="Peptidase_M20"/>
    <property type="match status" value="1"/>
</dbReference>
<proteinExistence type="predicted"/>
<dbReference type="EMBL" id="JAYWLU010000012">
    <property type="protein sequence ID" value="MEX3595358.1"/>
    <property type="molecule type" value="Genomic_DNA"/>
</dbReference>
<dbReference type="InterPro" id="IPR011650">
    <property type="entry name" value="Peptidase_M20_dimer"/>
</dbReference>
<accession>A0ABV3V5M1</accession>
<dbReference type="PANTHER" id="PTHR11014">
    <property type="entry name" value="PEPTIDASE M20 FAMILY MEMBER"/>
    <property type="match status" value="1"/>
</dbReference>
<organism evidence="2 3">
    <name type="scientific">Kocuria carniphila</name>
    <dbReference type="NCBI Taxonomy" id="262208"/>
    <lineage>
        <taxon>Bacteria</taxon>
        <taxon>Bacillati</taxon>
        <taxon>Actinomycetota</taxon>
        <taxon>Actinomycetes</taxon>
        <taxon>Micrococcales</taxon>
        <taxon>Micrococcaceae</taxon>
        <taxon>Kocuria</taxon>
    </lineage>
</organism>
<gene>
    <name evidence="2" type="ORF">VVR66_11595</name>
</gene>
<dbReference type="SUPFAM" id="SSF55031">
    <property type="entry name" value="Bacterial exopeptidase dimerisation domain"/>
    <property type="match status" value="1"/>
</dbReference>
<dbReference type="Proteomes" id="UP001558481">
    <property type="component" value="Unassembled WGS sequence"/>
</dbReference>
<dbReference type="InterPro" id="IPR036264">
    <property type="entry name" value="Bact_exopeptidase_dim_dom"/>
</dbReference>
<sequence length="397" mass="42176">MEVRPNDQLSFTVPNEQIIEWRRQMHAHPELSFKEVNTSQWVEDLLQGMGIETSRPTPTSVLGVLKGTGQGPAKNIGLRADMDALPVQEETGEEFSSTVDGVMHACGHDTHTAMQLGAAKVLSENTDLFGGTVTFVFQHAEELNPGGAQEMVRAGAMEGLDGIFALHVMNAPVGTVQVRPGPATSLAGGGWITIKGQGSHGSMPQNSIDPVLVAAQVVVGLNTIVSRSVDPSHFMVINPGMIQAGQAPNVIPDSATIGVSVRTRTAEDTDLAFRRIEELTNGICAAYGASVEYEWVDAYDIVYNDAALAAQALESAKKVAGDDNAWEGEISSGSEDFSAFANEVPGCFIILGGGDAEQGFPFQIHHPKFNVREDCLAIGTALEVQLILDLLGPDTAE</sequence>
<keyword evidence="3" id="KW-1185">Reference proteome</keyword>
<dbReference type="Gene3D" id="3.40.630.10">
    <property type="entry name" value="Zn peptidases"/>
    <property type="match status" value="1"/>
</dbReference>
<evidence type="ECO:0000259" key="1">
    <source>
        <dbReference type="Pfam" id="PF07687"/>
    </source>
</evidence>
<comment type="caution">
    <text evidence="2">The sequence shown here is derived from an EMBL/GenBank/DDBJ whole genome shotgun (WGS) entry which is preliminary data.</text>
</comment>
<reference evidence="2 3" key="1">
    <citation type="journal article" date="2024" name="Fungal Genet. Biol.">
        <title>The porcine skin microbiome exhibits broad fungal antagonism.</title>
        <authorList>
            <person name="De La Cruz K.F."/>
            <person name="Townsend E.C."/>
            <person name="Alex Cheong J.Z."/>
            <person name="Salamzade R."/>
            <person name="Liu A."/>
            <person name="Sandstrom S."/>
            <person name="Davila E."/>
            <person name="Huang L."/>
            <person name="Xu K.H."/>
            <person name="Wu S.Y."/>
            <person name="Meudt J.J."/>
            <person name="Shanmuganayagam D."/>
            <person name="Gibson A.L.F."/>
            <person name="Kalan L.R."/>
        </authorList>
    </citation>
    <scope>NUCLEOTIDE SEQUENCE [LARGE SCALE GENOMIC DNA]</scope>
    <source>
        <strain evidence="2 3">LK2625</strain>
    </source>
</reference>
<dbReference type="Gene3D" id="3.30.70.360">
    <property type="match status" value="1"/>
</dbReference>
<dbReference type="PIRSF" id="PIRSF005962">
    <property type="entry name" value="Pept_M20D_amidohydro"/>
    <property type="match status" value="1"/>
</dbReference>
<dbReference type="InterPro" id="IPR017439">
    <property type="entry name" value="Amidohydrolase"/>
</dbReference>